<sequence length="113" mass="11999">MADHLHVVAPADPEPAPAPPLLRQLLGDTLRSARRRQERTLKDVAERAGVSMTYLSEIERGQKEASSEVVGAVTRALGGNLVDLLTEMTTRAIPAPAPTTHPGGDKVAMRAVA</sequence>
<dbReference type="PROSITE" id="PS50943">
    <property type="entry name" value="HTH_CROC1"/>
    <property type="match status" value="1"/>
</dbReference>
<evidence type="ECO:0000313" key="4">
    <source>
        <dbReference type="Proteomes" id="UP001432128"/>
    </source>
</evidence>
<feature type="compositionally biased region" description="Low complexity" evidence="1">
    <location>
        <begin position="93"/>
        <end position="102"/>
    </location>
</feature>
<dbReference type="EMBL" id="CP108021">
    <property type="protein sequence ID" value="WUM18319.1"/>
    <property type="molecule type" value="Genomic_DNA"/>
</dbReference>
<dbReference type="SUPFAM" id="SSF47413">
    <property type="entry name" value="lambda repressor-like DNA-binding domains"/>
    <property type="match status" value="1"/>
</dbReference>
<feature type="region of interest" description="Disordered" evidence="1">
    <location>
        <begin position="1"/>
        <end position="21"/>
    </location>
</feature>
<keyword evidence="4" id="KW-1185">Reference proteome</keyword>
<proteinExistence type="predicted"/>
<name>A0AAU4JWZ7_9NOCA</name>
<dbReference type="KEGG" id="whr:OG579_11160"/>
<dbReference type="Proteomes" id="UP001432128">
    <property type="component" value="Chromosome"/>
</dbReference>
<accession>A0AAU4JWZ7</accession>
<dbReference type="AlphaFoldDB" id="A0AAU4JWZ7"/>
<reference evidence="3 4" key="1">
    <citation type="submission" date="2022-10" db="EMBL/GenBank/DDBJ databases">
        <title>The complete genomes of actinobacterial strains from the NBC collection.</title>
        <authorList>
            <person name="Joergensen T.S."/>
            <person name="Alvarez Arevalo M."/>
            <person name="Sterndorff E.B."/>
            <person name="Faurdal D."/>
            <person name="Vuksanovic O."/>
            <person name="Mourched A.-S."/>
            <person name="Charusanti P."/>
            <person name="Shaw S."/>
            <person name="Blin K."/>
            <person name="Weber T."/>
        </authorList>
    </citation>
    <scope>NUCLEOTIDE SEQUENCE [LARGE SCALE GENOMIC DNA]</scope>
    <source>
        <strain evidence="3 4">NBC_00319</strain>
    </source>
</reference>
<feature type="compositionally biased region" description="Basic and acidic residues" evidence="1">
    <location>
        <begin position="103"/>
        <end position="113"/>
    </location>
</feature>
<dbReference type="GO" id="GO:0003677">
    <property type="term" value="F:DNA binding"/>
    <property type="evidence" value="ECO:0007669"/>
    <property type="project" value="InterPro"/>
</dbReference>
<dbReference type="SMART" id="SM00530">
    <property type="entry name" value="HTH_XRE"/>
    <property type="match status" value="1"/>
</dbReference>
<feature type="region of interest" description="Disordered" evidence="1">
    <location>
        <begin position="93"/>
        <end position="113"/>
    </location>
</feature>
<feature type="domain" description="HTH cro/C1-type" evidence="2">
    <location>
        <begin position="30"/>
        <end position="84"/>
    </location>
</feature>
<dbReference type="Pfam" id="PF13560">
    <property type="entry name" value="HTH_31"/>
    <property type="match status" value="1"/>
</dbReference>
<evidence type="ECO:0000313" key="3">
    <source>
        <dbReference type="EMBL" id="WUM18319.1"/>
    </source>
</evidence>
<evidence type="ECO:0000256" key="1">
    <source>
        <dbReference type="SAM" id="MobiDB-lite"/>
    </source>
</evidence>
<evidence type="ECO:0000259" key="2">
    <source>
        <dbReference type="PROSITE" id="PS50943"/>
    </source>
</evidence>
<protein>
    <submittedName>
        <fullName evidence="3">Helix-turn-helix transcriptional regulator</fullName>
    </submittedName>
</protein>
<dbReference type="CDD" id="cd00093">
    <property type="entry name" value="HTH_XRE"/>
    <property type="match status" value="1"/>
</dbReference>
<dbReference type="RefSeq" id="WP_045821205.1">
    <property type="nucleotide sequence ID" value="NZ_CP108021.1"/>
</dbReference>
<dbReference type="InterPro" id="IPR010982">
    <property type="entry name" value="Lambda_DNA-bd_dom_sf"/>
</dbReference>
<gene>
    <name evidence="3" type="ORF">OG579_11160</name>
</gene>
<organism evidence="3 4">
    <name type="scientific">Williamsia herbipolensis</name>
    <dbReference type="NCBI Taxonomy" id="1603258"/>
    <lineage>
        <taxon>Bacteria</taxon>
        <taxon>Bacillati</taxon>
        <taxon>Actinomycetota</taxon>
        <taxon>Actinomycetes</taxon>
        <taxon>Mycobacteriales</taxon>
        <taxon>Nocardiaceae</taxon>
        <taxon>Williamsia</taxon>
    </lineage>
</organism>
<dbReference type="Gene3D" id="1.10.260.40">
    <property type="entry name" value="lambda repressor-like DNA-binding domains"/>
    <property type="match status" value="1"/>
</dbReference>
<dbReference type="InterPro" id="IPR001387">
    <property type="entry name" value="Cro/C1-type_HTH"/>
</dbReference>